<keyword evidence="1" id="KW-0472">Membrane</keyword>
<accession>A0A3E1HHJ5</accession>
<feature type="transmembrane region" description="Helical" evidence="1">
    <location>
        <begin position="81"/>
        <end position="101"/>
    </location>
</feature>
<dbReference type="AlphaFoldDB" id="A0A3E1HHJ5"/>
<evidence type="ECO:0008006" key="4">
    <source>
        <dbReference type="Google" id="ProtNLM"/>
    </source>
</evidence>
<protein>
    <recommendedName>
        <fullName evidence="4">Transmembrane protein</fullName>
    </recommendedName>
</protein>
<evidence type="ECO:0000256" key="1">
    <source>
        <dbReference type="SAM" id="Phobius"/>
    </source>
</evidence>
<gene>
    <name evidence="2" type="ORF">MUBE_07450</name>
</gene>
<name>A0A3E1HHJ5_9MYCO</name>
<dbReference type="EMBL" id="QAYL01000009">
    <property type="protein sequence ID" value="RFD25775.1"/>
    <property type="molecule type" value="Genomic_DNA"/>
</dbReference>
<keyword evidence="3" id="KW-1185">Reference proteome</keyword>
<keyword evidence="1" id="KW-1133">Transmembrane helix</keyword>
<feature type="transmembrane region" description="Helical" evidence="1">
    <location>
        <begin position="55"/>
        <end position="74"/>
    </location>
</feature>
<keyword evidence="1" id="KW-0812">Transmembrane</keyword>
<dbReference type="Proteomes" id="UP000258522">
    <property type="component" value="Unassembled WGS sequence"/>
</dbReference>
<proteinExistence type="predicted"/>
<dbReference type="RefSeq" id="WP_116540052.1">
    <property type="nucleotide sequence ID" value="NZ_QAYL01000009.1"/>
</dbReference>
<feature type="transmembrane region" description="Helical" evidence="1">
    <location>
        <begin position="113"/>
        <end position="136"/>
    </location>
</feature>
<reference evidence="2 3" key="1">
    <citation type="submission" date="2018-07" db="EMBL/GenBank/DDBJ databases">
        <title>Whole genome sequence of Mycobacterium uberis.</title>
        <authorList>
            <person name="Benjak A."/>
        </authorList>
    </citation>
    <scope>NUCLEOTIDE SEQUENCE [LARGE SCALE GENOMIC DNA]</scope>
    <source>
        <strain evidence="2 3">Jura</strain>
    </source>
</reference>
<comment type="caution">
    <text evidence="2">The sequence shown here is derived from an EMBL/GenBank/DDBJ whole genome shotgun (WGS) entry which is preliminary data.</text>
</comment>
<sequence>MTYRLRLGWLVAFFATIVLASAWMPWLTTKANGDGWANAIGGTHGSLELPSGFGAGQLIVLLSSTLLVAGAMMGRGLSVKVASIAALIISLLIVGLTLWYYRLNVNPPIAAEYGLYIGAGGAVCAMVWAVIAAVAAGRGSPGCDVSG</sequence>
<evidence type="ECO:0000313" key="2">
    <source>
        <dbReference type="EMBL" id="RFD25775.1"/>
    </source>
</evidence>
<organism evidence="2 3">
    <name type="scientific">Mycobacterium uberis</name>
    <dbReference type="NCBI Taxonomy" id="2162698"/>
    <lineage>
        <taxon>Bacteria</taxon>
        <taxon>Bacillati</taxon>
        <taxon>Actinomycetota</taxon>
        <taxon>Actinomycetes</taxon>
        <taxon>Mycobacteriales</taxon>
        <taxon>Mycobacteriaceae</taxon>
        <taxon>Mycobacterium</taxon>
    </lineage>
</organism>
<evidence type="ECO:0000313" key="3">
    <source>
        <dbReference type="Proteomes" id="UP000258522"/>
    </source>
</evidence>
<feature type="transmembrane region" description="Helical" evidence="1">
    <location>
        <begin position="7"/>
        <end position="26"/>
    </location>
</feature>
<dbReference type="OrthoDB" id="4762605at2"/>